<dbReference type="Proteomes" id="UP000223749">
    <property type="component" value="Chromosome"/>
</dbReference>
<evidence type="ECO:0000313" key="3">
    <source>
        <dbReference type="Proteomes" id="UP000223749"/>
    </source>
</evidence>
<protein>
    <submittedName>
        <fullName evidence="2">TonB-dependent receptor</fullName>
    </submittedName>
</protein>
<dbReference type="EMBL" id="CP024091">
    <property type="protein sequence ID" value="ATP56883.1"/>
    <property type="molecule type" value="Genomic_DNA"/>
</dbReference>
<organism evidence="2 3">
    <name type="scientific">Pedobacter ginsengisoli</name>
    <dbReference type="NCBI Taxonomy" id="363852"/>
    <lineage>
        <taxon>Bacteria</taxon>
        <taxon>Pseudomonadati</taxon>
        <taxon>Bacteroidota</taxon>
        <taxon>Sphingobacteriia</taxon>
        <taxon>Sphingobacteriales</taxon>
        <taxon>Sphingobacteriaceae</taxon>
        <taxon>Pedobacter</taxon>
    </lineage>
</organism>
<keyword evidence="1" id="KW-0732">Signal</keyword>
<sequence>MKFKNAPKIAIPIFFVLLIAGAFSFTQKDNDPVEKLVAALQKWTETQPQEKIYLHTDKPYYMVGDTIWFKAYVTIGSKHQLSALSGAVYVDLYNEADSLAQSLKLPLVAGMTKGSFVLPDSSSHDGNYRIRAYTQWMRNSDPAFFYDKILGVGNSVANMSFCKISYEYSKDGAKDVVTAVLTYSNDKGEALSNRKVDYALFENGYEKVFSGNKETDNYGQLKIKLQGGKSGKLQDKHLTAKLQTREKDIVVKDFAIKSISTQTDVQFFPESGPLVSGVRTRVAFKATGTDGLGVPVKGVIIDNDGKEVETFEATHFGMGQFRLMPEKGKLYQAKVTYPDGSEKSIKLPPVLESGYVLSVYNNTETDTVLVRISSNPAILEKGGQTVSLIAQSNGSVSYASSMPISKPLTSLYIPAKDLPSGITQFTLFSSTGDPMNERIIFVQNKDQMDVKLSTPKKVYAGKEKVEIDLSVAGANGTPISGNFSVSVVSEDAVPVDEAKETTIFSQILLSSDIKGYIEKPGYYFSNPTEETKGNLDLLMLTQGYRRFVWKDLTSGKPFKPAFKAEKLTTDVTGRLLTLGEKPIAGGKISLINNKLGVIIDTVTNAEGYYKFSNLLITNEIGFTVQGRNAKGGKNVEIKVDKIRDQDRTPNINIGDLDTDMGKSMKASLENNKKQDEEMVKSGQMSRSQQLKEVIISARKRKRLFGYDLIMDGHADNTYRPNNVQAFGTLLEWLRATVINVQFIQAEADCGPVTMPFTRNERMRVFVDGRQINDCEVQDLFYLDPLDIDRVDVVRTNAAIISMTGGPSLFLSTKRGVGILRAGYNPSVVNYSPRGFNPVKEFYAPVYDSNSRITDLRSTVYWNPGILVGESGKGKISFFNADTKGVYRVTIEGINGDGLLGRQVYRYEVK</sequence>
<name>A0A2D1U5L3_9SPHI</name>
<keyword evidence="3" id="KW-1185">Reference proteome</keyword>
<dbReference type="RefSeq" id="WP_099438817.1">
    <property type="nucleotide sequence ID" value="NZ_CP024091.1"/>
</dbReference>
<evidence type="ECO:0000313" key="2">
    <source>
        <dbReference type="EMBL" id="ATP56883.1"/>
    </source>
</evidence>
<gene>
    <name evidence="2" type="ORF">CPT03_10535</name>
</gene>
<evidence type="ECO:0000256" key="1">
    <source>
        <dbReference type="SAM" id="SignalP"/>
    </source>
</evidence>
<dbReference type="OrthoDB" id="609485at2"/>
<feature type="chain" id="PRO_5013736459" evidence="1">
    <location>
        <begin position="25"/>
        <end position="909"/>
    </location>
</feature>
<feature type="signal peptide" evidence="1">
    <location>
        <begin position="1"/>
        <end position="24"/>
    </location>
</feature>
<reference evidence="2 3" key="1">
    <citation type="submission" date="2017-10" db="EMBL/GenBank/DDBJ databases">
        <title>Whole genome of Pedobacter ginsengisoli T01R-27 isolated from tomato rhizosphere.</title>
        <authorList>
            <person name="Weon H.-Y."/>
            <person name="Lee S.A."/>
            <person name="Sang M.K."/>
            <person name="Song J."/>
        </authorList>
    </citation>
    <scope>NUCLEOTIDE SEQUENCE [LARGE SCALE GENOMIC DNA]</scope>
    <source>
        <strain evidence="2 3">T01R-27</strain>
    </source>
</reference>
<proteinExistence type="predicted"/>
<dbReference type="KEGG" id="pgs:CPT03_10535"/>
<accession>A0A2D1U5L3</accession>
<dbReference type="Gene3D" id="2.60.40.1930">
    <property type="match status" value="1"/>
</dbReference>
<keyword evidence="2" id="KW-0675">Receptor</keyword>
<dbReference type="AlphaFoldDB" id="A0A2D1U5L3"/>